<protein>
    <submittedName>
        <fullName evidence="3">Microtubule binding protein</fullName>
    </submittedName>
</protein>
<gene>
    <name evidence="3" type="ORF">CCHR01_07267</name>
</gene>
<dbReference type="InterPro" id="IPR036872">
    <property type="entry name" value="CH_dom_sf"/>
</dbReference>
<reference evidence="3" key="1">
    <citation type="submission" date="2023-01" db="EMBL/GenBank/DDBJ databases">
        <title>Colletotrichum chrysophilum M932 genome sequence.</title>
        <authorList>
            <person name="Baroncelli R."/>
        </authorList>
    </citation>
    <scope>NUCLEOTIDE SEQUENCE</scope>
    <source>
        <strain evidence="3">M932</strain>
    </source>
</reference>
<feature type="coiled-coil region" evidence="1">
    <location>
        <begin position="485"/>
        <end position="512"/>
    </location>
</feature>
<name>A0AAD9EIY2_9PEZI</name>
<dbReference type="Gene3D" id="1.10.418.10">
    <property type="entry name" value="Calponin-like domain"/>
    <property type="match status" value="1"/>
</dbReference>
<dbReference type="Proteomes" id="UP001243330">
    <property type="component" value="Unassembled WGS sequence"/>
</dbReference>
<evidence type="ECO:0000256" key="1">
    <source>
        <dbReference type="SAM" id="Coils"/>
    </source>
</evidence>
<dbReference type="CDD" id="cd22211">
    <property type="entry name" value="HkD_SF"/>
    <property type="match status" value="1"/>
</dbReference>
<comment type="caution">
    <text evidence="3">The sequence shown here is derived from an EMBL/GenBank/DDBJ whole genome shotgun (WGS) entry which is preliminary data.</text>
</comment>
<feature type="coiled-coil region" evidence="1">
    <location>
        <begin position="558"/>
        <end position="592"/>
    </location>
</feature>
<dbReference type="SUPFAM" id="SSF116907">
    <property type="entry name" value="Hook domain"/>
    <property type="match status" value="1"/>
</dbReference>
<sequence>MPYSESAQAALVQWANTFPLDKKADSINDYLDGILLSQVLQDLDPSFDANTSEGPLYNVYKGIHRLVYRECPGLVGKVKSADIRPRAREAQPEAIAQVPIIIKDTVVLFRPMDPLIRKFTQLIAVLFAIAMLGSNNERYVMRITKDISDKSVLMQLQRITQDMKQAMEEADAADLDDTSDATHEGHDADLAMEADNIRLRSELDKRGKLLADMETRLGHLQESYDDLKDEVVAKGRELEAFHSAQDGAGKEVIRSLELKLREQDELIANQEAQAEDDRIAKERLQSEVSALKAKTQKLEALDDEVKELRFKNEELSRKANMVERYKQKLEAQSTLSKEMDNLLYEKEQMQRDLIEYEKVLKRNQALEQTNEQYASKLRDYELQYVELDAQRRALHDDTMQLRARLQSLDAQRLSDERLISELQEQIATGAGSSAMSPDAASAGFSLEQELDSAGSSAPPNLSLEVSRLKAENNLLRSGMGSASENARLRQELEDERRQRERLQSTYNETFEKHQLAEAQVSALIGGGGGEKSVEFVNMLIPLGLERVLTQQYYFSEVLANLKIQVAQMTHELQAEKRKLTEVQAQLADKDRELLSARTDLSAVAKDSVTALEELKSTDQLISASVREELEAARLQIRNLSADLENRQSSLINALLEKDKLRKELDEAKEGRQDGAESSEVSQRREDKIEKLRARLKERQSVRFRHILQISPKSEPDAPESPELPAEPRASMLYDNDPKPRLMAPPCHPHTFSECQPRHKEPVQKKAWIKNVASKVFGQSRSSSRPKQLEKSEQEKYDLQRKLKAAEGGEAAAAQKAASDQIIKNLQRENALIATAWYDLTSRIQSNHVVLQRRNEVPKSWLGKQRQMVNGTKLASERYGHEC</sequence>
<keyword evidence="4" id="KW-1185">Reference proteome</keyword>
<accession>A0AAD9EIY2</accession>
<feature type="region of interest" description="Disordered" evidence="2">
    <location>
        <begin position="706"/>
        <end position="738"/>
    </location>
</feature>
<evidence type="ECO:0000313" key="3">
    <source>
        <dbReference type="EMBL" id="KAK1850110.1"/>
    </source>
</evidence>
<dbReference type="AlphaFoldDB" id="A0AAD9EIY2"/>
<evidence type="ECO:0000256" key="2">
    <source>
        <dbReference type="SAM" id="MobiDB-lite"/>
    </source>
</evidence>
<feature type="region of interest" description="Disordered" evidence="2">
    <location>
        <begin position="666"/>
        <end position="685"/>
    </location>
</feature>
<dbReference type="EMBL" id="JAQOWY010000127">
    <property type="protein sequence ID" value="KAK1850110.1"/>
    <property type="molecule type" value="Genomic_DNA"/>
</dbReference>
<keyword evidence="1" id="KW-0175">Coiled coil</keyword>
<proteinExistence type="predicted"/>
<feature type="coiled-coil region" evidence="1">
    <location>
        <begin position="210"/>
        <end position="425"/>
    </location>
</feature>
<evidence type="ECO:0000313" key="4">
    <source>
        <dbReference type="Proteomes" id="UP001243330"/>
    </source>
</evidence>
<organism evidence="3 4">
    <name type="scientific">Colletotrichum chrysophilum</name>
    <dbReference type="NCBI Taxonomy" id="1836956"/>
    <lineage>
        <taxon>Eukaryota</taxon>
        <taxon>Fungi</taxon>
        <taxon>Dikarya</taxon>
        <taxon>Ascomycota</taxon>
        <taxon>Pezizomycotina</taxon>
        <taxon>Sordariomycetes</taxon>
        <taxon>Hypocreomycetidae</taxon>
        <taxon>Glomerellales</taxon>
        <taxon>Glomerellaceae</taxon>
        <taxon>Colletotrichum</taxon>
        <taxon>Colletotrichum gloeosporioides species complex</taxon>
    </lineage>
</organism>